<dbReference type="GO" id="GO:0005840">
    <property type="term" value="C:ribosome"/>
    <property type="evidence" value="ECO:0007669"/>
    <property type="project" value="InterPro"/>
</dbReference>
<dbReference type="Pfam" id="PF02357">
    <property type="entry name" value="NusG"/>
    <property type="match status" value="1"/>
</dbReference>
<keyword evidence="3 5" id="KW-0805">Transcription regulation</keyword>
<accession>A0A0R2FWI6</accession>
<sequence length="185" mass="20498">MADESFDKQWYVIHTYAGYENKVKQNLESRIETMGMTDYIFRVVVPEQEITVNENGEEKTVKENDFPGYVLVQMIMTDEAWYVVRNTPGVTGFLGSHGGGSKPTSLLPDEVDKMLARINGAPQIAPQTLDAEVGDAVNIISGSMAGFEGTITKIDNEKHQVTVLVNFMGRETPAEMDFADVKSVI</sequence>
<dbReference type="eggNOG" id="COG0250">
    <property type="taxonomic scope" value="Bacteria"/>
</dbReference>
<dbReference type="RefSeq" id="WP_022791488.1">
    <property type="nucleotide sequence ID" value="NZ_ATUU01000002.1"/>
</dbReference>
<dbReference type="GO" id="GO:0032784">
    <property type="term" value="P:regulation of DNA-templated transcription elongation"/>
    <property type="evidence" value="ECO:0007669"/>
    <property type="project" value="InterPro"/>
</dbReference>
<dbReference type="Proteomes" id="UP000051296">
    <property type="component" value="Unassembled WGS sequence"/>
</dbReference>
<dbReference type="STRING" id="1123500.GCA_000420365_00711"/>
<dbReference type="PROSITE" id="PS01108">
    <property type="entry name" value="RIBOSOMAL_L24"/>
    <property type="match status" value="1"/>
</dbReference>
<dbReference type="OrthoDB" id="9809075at2"/>
<evidence type="ECO:0000256" key="5">
    <source>
        <dbReference type="HAMAP-Rule" id="MF_00948"/>
    </source>
</evidence>
<comment type="similarity">
    <text evidence="5 7">Belongs to the NusG family.</text>
</comment>
<dbReference type="PANTHER" id="PTHR30265:SF2">
    <property type="entry name" value="TRANSCRIPTION TERMINATION_ANTITERMINATION PROTEIN NUSG"/>
    <property type="match status" value="1"/>
</dbReference>
<feature type="domain" description="NusG-like N-terminal" evidence="8">
    <location>
        <begin position="7"/>
        <end position="118"/>
    </location>
</feature>
<evidence type="ECO:0000256" key="6">
    <source>
        <dbReference type="NCBIfam" id="TIGR00922"/>
    </source>
</evidence>
<dbReference type="Pfam" id="PF00467">
    <property type="entry name" value="KOW"/>
    <property type="match status" value="1"/>
</dbReference>
<dbReference type="CDD" id="cd09891">
    <property type="entry name" value="NGN_Bact_1"/>
    <property type="match status" value="1"/>
</dbReference>
<dbReference type="SMART" id="SM00739">
    <property type="entry name" value="KOW"/>
    <property type="match status" value="1"/>
</dbReference>
<dbReference type="InterPro" id="IPR005825">
    <property type="entry name" value="Ribosomal_uL24_CS"/>
</dbReference>
<dbReference type="SMART" id="SM00738">
    <property type="entry name" value="NGN"/>
    <property type="match status" value="1"/>
</dbReference>
<dbReference type="AlphaFoldDB" id="A0A0R2FWI6"/>
<dbReference type="GO" id="GO:0006412">
    <property type="term" value="P:translation"/>
    <property type="evidence" value="ECO:0007669"/>
    <property type="project" value="InterPro"/>
</dbReference>
<keyword evidence="1 5" id="KW-0806">Transcription termination</keyword>
<dbReference type="InterPro" id="IPR005824">
    <property type="entry name" value="KOW"/>
</dbReference>
<evidence type="ECO:0000256" key="3">
    <source>
        <dbReference type="ARBA" id="ARBA00023015"/>
    </source>
</evidence>
<comment type="function">
    <text evidence="5 7">Participates in transcription elongation, termination and antitermination.</text>
</comment>
<reference evidence="10 11" key="1">
    <citation type="journal article" date="2015" name="Genome Announc.">
        <title>Expanding the biotechnology potential of lactobacilli through comparative genomics of 213 strains and associated genera.</title>
        <authorList>
            <person name="Sun Z."/>
            <person name="Harris H.M."/>
            <person name="McCann A."/>
            <person name="Guo C."/>
            <person name="Argimon S."/>
            <person name="Zhang W."/>
            <person name="Yang X."/>
            <person name="Jeffery I.B."/>
            <person name="Cooney J.C."/>
            <person name="Kagawa T.F."/>
            <person name="Liu W."/>
            <person name="Song Y."/>
            <person name="Salvetti E."/>
            <person name="Wrobel A."/>
            <person name="Rasinkangas P."/>
            <person name="Parkhill J."/>
            <person name="Rea M.C."/>
            <person name="O'Sullivan O."/>
            <person name="Ritari J."/>
            <person name="Douillard F.P."/>
            <person name="Paul Ross R."/>
            <person name="Yang R."/>
            <person name="Briner A.E."/>
            <person name="Felis G.E."/>
            <person name="de Vos W.M."/>
            <person name="Barrangou R."/>
            <person name="Klaenhammer T.R."/>
            <person name="Caufield P.W."/>
            <person name="Cui Y."/>
            <person name="Zhang H."/>
            <person name="O'Toole P.W."/>
        </authorList>
    </citation>
    <scope>NUCLEOTIDE SEQUENCE [LARGE SCALE GENOMIC DNA]</scope>
    <source>
        <strain evidence="10 11">DSM 20190</strain>
    </source>
</reference>
<dbReference type="PANTHER" id="PTHR30265">
    <property type="entry name" value="RHO-INTERACTING TRANSCRIPTION TERMINATION FACTOR NUSG"/>
    <property type="match status" value="1"/>
</dbReference>
<proteinExistence type="inferred from homology"/>
<evidence type="ECO:0000313" key="11">
    <source>
        <dbReference type="Proteomes" id="UP000051296"/>
    </source>
</evidence>
<evidence type="ECO:0000256" key="2">
    <source>
        <dbReference type="ARBA" id="ARBA00022814"/>
    </source>
</evidence>
<evidence type="ECO:0000313" key="10">
    <source>
        <dbReference type="EMBL" id="KRN32366.1"/>
    </source>
</evidence>
<gene>
    <name evidence="5" type="primary">nusG</name>
    <name evidence="10" type="ORF">IV68_GL000717</name>
</gene>
<evidence type="ECO:0000259" key="9">
    <source>
        <dbReference type="SMART" id="SM00739"/>
    </source>
</evidence>
<dbReference type="EMBL" id="JQAX01000002">
    <property type="protein sequence ID" value="KRN32366.1"/>
    <property type="molecule type" value="Genomic_DNA"/>
</dbReference>
<keyword evidence="2 5" id="KW-0889">Transcription antitermination</keyword>
<keyword evidence="4 5" id="KW-0804">Transcription</keyword>
<dbReference type="InterPro" id="IPR036735">
    <property type="entry name" value="NGN_dom_sf"/>
</dbReference>
<dbReference type="HAMAP" id="MF_00948">
    <property type="entry name" value="NusG"/>
    <property type="match status" value="1"/>
</dbReference>
<evidence type="ECO:0000259" key="8">
    <source>
        <dbReference type="SMART" id="SM00738"/>
    </source>
</evidence>
<dbReference type="SUPFAM" id="SSF82679">
    <property type="entry name" value="N-utilization substance G protein NusG, N-terminal domain"/>
    <property type="match status" value="1"/>
</dbReference>
<evidence type="ECO:0000256" key="7">
    <source>
        <dbReference type="RuleBase" id="RU000538"/>
    </source>
</evidence>
<dbReference type="FunFam" id="3.30.70.940:FF:000002">
    <property type="entry name" value="Transcription termination/antitermination protein NusG"/>
    <property type="match status" value="1"/>
</dbReference>
<dbReference type="Gene3D" id="2.30.30.30">
    <property type="match status" value="1"/>
</dbReference>
<dbReference type="InterPro" id="IPR047050">
    <property type="entry name" value="NGN"/>
</dbReference>
<name>A0A0R2FWI6_9LACO</name>
<dbReference type="FunCoup" id="A0A0R2FWI6">
    <property type="interactions" value="360"/>
</dbReference>
<dbReference type="InterPro" id="IPR014722">
    <property type="entry name" value="Rib_uL2_dom2"/>
</dbReference>
<dbReference type="PATRIC" id="fig|1123500.6.peg.722"/>
<evidence type="ECO:0000256" key="1">
    <source>
        <dbReference type="ARBA" id="ARBA00022472"/>
    </source>
</evidence>
<comment type="caution">
    <text evidence="10">The sequence shown here is derived from an EMBL/GenBank/DDBJ whole genome shotgun (WGS) entry which is preliminary data.</text>
</comment>
<dbReference type="InParanoid" id="A0A0R2FWI6"/>
<dbReference type="GO" id="GO:0031564">
    <property type="term" value="P:transcription antitermination"/>
    <property type="evidence" value="ECO:0007669"/>
    <property type="project" value="UniProtKB-UniRule"/>
</dbReference>
<dbReference type="CDD" id="cd06091">
    <property type="entry name" value="KOW_NusG"/>
    <property type="match status" value="1"/>
</dbReference>
<dbReference type="SUPFAM" id="SSF50104">
    <property type="entry name" value="Translation proteins SH3-like domain"/>
    <property type="match status" value="1"/>
</dbReference>
<dbReference type="InterPro" id="IPR008991">
    <property type="entry name" value="Translation_prot_SH3-like_sf"/>
</dbReference>
<dbReference type="GO" id="GO:0006354">
    <property type="term" value="P:DNA-templated transcription elongation"/>
    <property type="evidence" value="ECO:0007669"/>
    <property type="project" value="UniProtKB-UniRule"/>
</dbReference>
<dbReference type="GO" id="GO:0003735">
    <property type="term" value="F:structural constituent of ribosome"/>
    <property type="evidence" value="ECO:0007669"/>
    <property type="project" value="InterPro"/>
</dbReference>
<dbReference type="InterPro" id="IPR043425">
    <property type="entry name" value="NusG-like"/>
</dbReference>
<dbReference type="GO" id="GO:0006353">
    <property type="term" value="P:DNA-templated transcription termination"/>
    <property type="evidence" value="ECO:0007669"/>
    <property type="project" value="UniProtKB-UniRule"/>
</dbReference>
<dbReference type="NCBIfam" id="TIGR00922">
    <property type="entry name" value="nusG"/>
    <property type="match status" value="1"/>
</dbReference>
<dbReference type="InterPro" id="IPR006645">
    <property type="entry name" value="NGN-like_dom"/>
</dbReference>
<keyword evidence="11" id="KW-1185">Reference proteome</keyword>
<protein>
    <recommendedName>
        <fullName evidence="5 6">Transcription termination/antitermination protein NusG</fullName>
    </recommendedName>
</protein>
<dbReference type="GO" id="GO:0005829">
    <property type="term" value="C:cytosol"/>
    <property type="evidence" value="ECO:0007669"/>
    <property type="project" value="TreeGrafter"/>
</dbReference>
<dbReference type="PRINTS" id="PR00338">
    <property type="entry name" value="NUSGTNSCPFCT"/>
</dbReference>
<feature type="domain" description="KOW" evidence="9">
    <location>
        <begin position="130"/>
        <end position="157"/>
    </location>
</feature>
<organism evidence="10 11">
    <name type="scientific">Weissella halotolerans DSM 20190</name>
    <dbReference type="NCBI Taxonomy" id="1123500"/>
    <lineage>
        <taxon>Bacteria</taxon>
        <taxon>Bacillati</taxon>
        <taxon>Bacillota</taxon>
        <taxon>Bacilli</taxon>
        <taxon>Lactobacillales</taxon>
        <taxon>Lactobacillaceae</taxon>
        <taxon>Weissella</taxon>
    </lineage>
</organism>
<dbReference type="Gene3D" id="3.30.70.940">
    <property type="entry name" value="NusG, N-terminal domain"/>
    <property type="match status" value="1"/>
</dbReference>
<dbReference type="InterPro" id="IPR001062">
    <property type="entry name" value="Transcrpt_antiterm_NusG"/>
</dbReference>
<evidence type="ECO:0000256" key="4">
    <source>
        <dbReference type="ARBA" id="ARBA00023163"/>
    </source>
</evidence>